<dbReference type="PANTHER" id="PTHR11851:SF134">
    <property type="entry name" value="ZINC-DEPENDENT PROTEASE"/>
    <property type="match status" value="1"/>
</dbReference>
<dbReference type="InterPro" id="IPR007863">
    <property type="entry name" value="Peptidase_M16_C"/>
</dbReference>
<dbReference type="NCBIfam" id="NF047421">
    <property type="entry name" value="YfmH_fam"/>
    <property type="match status" value="1"/>
</dbReference>
<dbReference type="GO" id="GO:0046872">
    <property type="term" value="F:metal ion binding"/>
    <property type="evidence" value="ECO:0007669"/>
    <property type="project" value="InterPro"/>
</dbReference>
<proteinExistence type="predicted"/>
<accession>A0A9Q2HFI1</accession>
<dbReference type="Gene3D" id="3.30.830.10">
    <property type="entry name" value="Metalloenzyme, LuxS/M16 peptidase-like"/>
    <property type="match status" value="2"/>
</dbReference>
<name>A0A9Q2HFI1_9STAP</name>
<dbReference type="RefSeq" id="WP_183674457.1">
    <property type="nucleotide sequence ID" value="NZ_CBCRYX010000005.1"/>
</dbReference>
<dbReference type="Pfam" id="PF00675">
    <property type="entry name" value="Peptidase_M16"/>
    <property type="match status" value="1"/>
</dbReference>
<evidence type="ECO:0000259" key="1">
    <source>
        <dbReference type="Pfam" id="PF00675"/>
    </source>
</evidence>
<dbReference type="SUPFAM" id="SSF63411">
    <property type="entry name" value="LuxS/MPP-like metallohydrolase"/>
    <property type="match status" value="2"/>
</dbReference>
<sequence length="425" mass="49362">MTVKYYEALEETVISETLPNGLEVVYVKKPGFNKKYATYTTRFGSKDNHFTVDGKEHKIPDGIAHFLEHKMFEKEDGDVFHKFSEHGASANAFTSFDRTSYLFSCTENFYDNLELLMDMVEKPYFTDESVEKEIGIINEEIKMYQDNPGFRLFTTMMESLYQKHPVRIDIAGTLESISEITKEDLYLCHDTFYAPNNMVLIVVGDLNEDELFSYVKNHQSKREHSKKDLVVHTVSEPKEVNDKEKTVSMNVSEDRFMLGYKFNNDLSTKKLLKLDFTMMFALEMVFGPKSDYYYELINNGLVDDSFQFAFNGESDFAHTLFVSHTNDIERTVKRIKEIIDEVKSTDYFTEDMLLSEKRETIGDYLSSLNSPEYIANQYTKYFLDGGNLYEILDIIEAVTIDDVKEAFETVLDDHYVSQVEMVKNA</sequence>
<dbReference type="AlphaFoldDB" id="A0A9Q2HFI1"/>
<dbReference type="Proteomes" id="UP000579136">
    <property type="component" value="Unassembled WGS sequence"/>
</dbReference>
<dbReference type="InterPro" id="IPR011249">
    <property type="entry name" value="Metalloenz_LuxS/M16"/>
</dbReference>
<dbReference type="PANTHER" id="PTHR11851">
    <property type="entry name" value="METALLOPROTEASE"/>
    <property type="match status" value="1"/>
</dbReference>
<gene>
    <name evidence="3" type="ORF">HNQ45_001161</name>
</gene>
<feature type="domain" description="Peptidase M16 N-terminal" evidence="1">
    <location>
        <begin position="60"/>
        <end position="173"/>
    </location>
</feature>
<evidence type="ECO:0000259" key="2">
    <source>
        <dbReference type="Pfam" id="PF05193"/>
    </source>
</evidence>
<evidence type="ECO:0000313" key="3">
    <source>
        <dbReference type="EMBL" id="MBB5176274.1"/>
    </source>
</evidence>
<keyword evidence="4" id="KW-1185">Reference proteome</keyword>
<dbReference type="InterPro" id="IPR011765">
    <property type="entry name" value="Pept_M16_N"/>
</dbReference>
<comment type="caution">
    <text evidence="3">The sequence shown here is derived from an EMBL/GenBank/DDBJ whole genome shotgun (WGS) entry which is preliminary data.</text>
</comment>
<dbReference type="EMBL" id="JACHHF010000006">
    <property type="protein sequence ID" value="MBB5176274.1"/>
    <property type="molecule type" value="Genomic_DNA"/>
</dbReference>
<organism evidence="3 4">
    <name type="scientific">Nosocomiicoccus ampullae</name>
    <dbReference type="NCBI Taxonomy" id="489910"/>
    <lineage>
        <taxon>Bacteria</taxon>
        <taxon>Bacillati</taxon>
        <taxon>Bacillota</taxon>
        <taxon>Bacilli</taxon>
        <taxon>Bacillales</taxon>
        <taxon>Staphylococcaceae</taxon>
        <taxon>Nosocomiicoccus</taxon>
    </lineage>
</organism>
<dbReference type="Pfam" id="PF05193">
    <property type="entry name" value="Peptidase_M16_C"/>
    <property type="match status" value="1"/>
</dbReference>
<reference evidence="3 4" key="1">
    <citation type="submission" date="2020-08" db="EMBL/GenBank/DDBJ databases">
        <title>Genomic Encyclopedia of Type Strains, Phase IV (KMG-IV): sequencing the most valuable type-strain genomes for metagenomic binning, comparative biology and taxonomic classification.</title>
        <authorList>
            <person name="Goeker M."/>
        </authorList>
    </citation>
    <scope>NUCLEOTIDE SEQUENCE [LARGE SCALE GENOMIC DNA]</scope>
    <source>
        <strain evidence="3 4">DSM 19163</strain>
    </source>
</reference>
<feature type="domain" description="Peptidase M16 C-terminal" evidence="2">
    <location>
        <begin position="180"/>
        <end position="351"/>
    </location>
</feature>
<protein>
    <submittedName>
        <fullName evidence="3">Zn-dependent peptidase</fullName>
    </submittedName>
</protein>
<evidence type="ECO:0000313" key="4">
    <source>
        <dbReference type="Proteomes" id="UP000579136"/>
    </source>
</evidence>
<dbReference type="InterPro" id="IPR050361">
    <property type="entry name" value="MPP/UQCRC_Complex"/>
</dbReference>